<evidence type="ECO:0000313" key="16">
    <source>
        <dbReference type="EMBL" id="QPI60059.1"/>
    </source>
</evidence>
<dbReference type="InterPro" id="IPR000013">
    <property type="entry name" value="Peptidase_M7"/>
</dbReference>
<dbReference type="GO" id="GO:0008237">
    <property type="term" value="F:metallopeptidase activity"/>
    <property type="evidence" value="ECO:0007669"/>
    <property type="project" value="UniProtKB-KW"/>
</dbReference>
<comment type="catalytic activity">
    <reaction evidence="1">
        <text>Hydrolyzes proteins with a preference for Tyr or Phe in the P1' position. Has no action on amino-acid p-nitroanilides.</text>
        <dbReference type="EC" id="3.4.24.77"/>
    </reaction>
</comment>
<dbReference type="EC" id="3.4.24.77" evidence="5"/>
<dbReference type="SUPFAM" id="SSF55486">
    <property type="entry name" value="Metalloproteases ('zincins'), catalytic domain"/>
    <property type="match status" value="1"/>
</dbReference>
<gene>
    <name evidence="16" type="ORF">I1A49_38805</name>
</gene>
<keyword evidence="7" id="KW-0964">Secreted</keyword>
<dbReference type="Gene3D" id="3.40.390.10">
    <property type="entry name" value="Collagenase (Catalytic Domain)"/>
    <property type="match status" value="1"/>
</dbReference>
<evidence type="ECO:0000256" key="8">
    <source>
        <dbReference type="ARBA" id="ARBA00022670"/>
    </source>
</evidence>
<evidence type="ECO:0000256" key="7">
    <source>
        <dbReference type="ARBA" id="ARBA00022525"/>
    </source>
</evidence>
<organism evidence="16 17">
    <name type="scientific">Streptomyces malaysiensis</name>
    <dbReference type="NCBI Taxonomy" id="92644"/>
    <lineage>
        <taxon>Bacteria</taxon>
        <taxon>Bacillati</taxon>
        <taxon>Actinomycetota</taxon>
        <taxon>Actinomycetes</taxon>
        <taxon>Kitasatosporales</taxon>
        <taxon>Streptomycetaceae</taxon>
        <taxon>Streptomyces</taxon>
        <taxon>Streptomyces violaceusniger group</taxon>
    </lineage>
</organism>
<dbReference type="InterPro" id="IPR024079">
    <property type="entry name" value="MetalloPept_cat_dom_sf"/>
</dbReference>
<evidence type="ECO:0000313" key="17">
    <source>
        <dbReference type="Proteomes" id="UP000663421"/>
    </source>
</evidence>
<evidence type="ECO:0000256" key="5">
    <source>
        <dbReference type="ARBA" id="ARBA00012325"/>
    </source>
</evidence>
<comment type="subcellular location">
    <subcellularLocation>
        <location evidence="3">Secreted</location>
    </subcellularLocation>
</comment>
<evidence type="ECO:0000256" key="1">
    <source>
        <dbReference type="ARBA" id="ARBA00000612"/>
    </source>
</evidence>
<evidence type="ECO:0000256" key="15">
    <source>
        <dbReference type="SAM" id="SignalP"/>
    </source>
</evidence>
<keyword evidence="8" id="KW-0645">Protease</keyword>
<evidence type="ECO:0000256" key="6">
    <source>
        <dbReference type="ARBA" id="ARBA00019129"/>
    </source>
</evidence>
<dbReference type="Pfam" id="PF02031">
    <property type="entry name" value="Peptidase_M7"/>
    <property type="match status" value="1"/>
</dbReference>
<evidence type="ECO:0000256" key="10">
    <source>
        <dbReference type="ARBA" id="ARBA00022801"/>
    </source>
</evidence>
<sequence>MSRAACHAHAHSVHPFPTRRPIVRSSTFVRALPAAVTAVLALTAGQAVAAPASAAPAEHTAAARVVTYDASGAAEFKDAVTKGAAVWNESVVNVQLKPATSGQRANVRIIADDGWPRTASTGLGSGTIYFGRQAVDEGHNTVRISSHELGHILGLPDRKPGPCSSLMSGASAGTSCTNAYPNAAEKAEVEGDFGLAGAAALGARTFRD</sequence>
<keyword evidence="15" id="KW-0732">Signal</keyword>
<evidence type="ECO:0000256" key="4">
    <source>
        <dbReference type="ARBA" id="ARBA00006571"/>
    </source>
</evidence>
<dbReference type="EMBL" id="CP065050">
    <property type="protein sequence ID" value="QPI60059.1"/>
    <property type="molecule type" value="Genomic_DNA"/>
</dbReference>
<evidence type="ECO:0000256" key="11">
    <source>
        <dbReference type="ARBA" id="ARBA00022833"/>
    </source>
</evidence>
<evidence type="ECO:0000256" key="14">
    <source>
        <dbReference type="ARBA" id="ARBA00029927"/>
    </source>
</evidence>
<evidence type="ECO:0000256" key="9">
    <source>
        <dbReference type="ARBA" id="ARBA00022723"/>
    </source>
</evidence>
<keyword evidence="9" id="KW-0479">Metal-binding</keyword>
<accession>A0ABX6WF48</accession>
<feature type="chain" id="PRO_5046091110" description="Extracellular small neutral protease" evidence="15">
    <location>
        <begin position="50"/>
        <end position="208"/>
    </location>
</feature>
<keyword evidence="13" id="KW-1015">Disulfide bond</keyword>
<feature type="signal peptide" evidence="15">
    <location>
        <begin position="1"/>
        <end position="49"/>
    </location>
</feature>
<keyword evidence="17" id="KW-1185">Reference proteome</keyword>
<name>A0ABX6WF48_STRMQ</name>
<reference evidence="16 17" key="1">
    <citation type="submission" date="2020-11" db="EMBL/GenBank/DDBJ databases">
        <title>Complete genome sequence unveiled secondary metabolic potentials in Streptomyces solisilvae HNM0141.</title>
        <authorList>
            <person name="Huang X."/>
        </authorList>
    </citation>
    <scope>NUCLEOTIDE SEQUENCE [LARGE SCALE GENOMIC DNA]</scope>
    <source>
        <strain evidence="16 17">HNM0141</strain>
    </source>
</reference>
<dbReference type="Proteomes" id="UP000663421">
    <property type="component" value="Chromosome"/>
</dbReference>
<evidence type="ECO:0000256" key="13">
    <source>
        <dbReference type="ARBA" id="ARBA00023157"/>
    </source>
</evidence>
<comment type="similarity">
    <text evidence="4">Belongs to the peptidase M7 family.</text>
</comment>
<proteinExistence type="inferred from homology"/>
<evidence type="ECO:0000256" key="2">
    <source>
        <dbReference type="ARBA" id="ARBA00001947"/>
    </source>
</evidence>
<evidence type="ECO:0000256" key="3">
    <source>
        <dbReference type="ARBA" id="ARBA00004613"/>
    </source>
</evidence>
<keyword evidence="12 16" id="KW-0482">Metalloprotease</keyword>
<keyword evidence="10 16" id="KW-0378">Hydrolase</keyword>
<keyword evidence="11" id="KW-0862">Zinc</keyword>
<dbReference type="PRINTS" id="PR00787">
    <property type="entry name" value="NEUTRALPTASE"/>
</dbReference>
<comment type="cofactor">
    <cofactor evidence="2">
        <name>Zn(2+)</name>
        <dbReference type="ChEBI" id="CHEBI:29105"/>
    </cofactor>
</comment>
<protein>
    <recommendedName>
        <fullName evidence="6">Extracellular small neutral protease</fullName>
        <ecNumber evidence="5">3.4.24.77</ecNumber>
    </recommendedName>
    <alternativeName>
        <fullName evidence="14">Snapalysin</fullName>
    </alternativeName>
</protein>
<evidence type="ECO:0000256" key="12">
    <source>
        <dbReference type="ARBA" id="ARBA00023049"/>
    </source>
</evidence>